<dbReference type="PANTHER" id="PTHR37315">
    <property type="entry name" value="UPF0311 PROTEIN BLR7842"/>
    <property type="match status" value="1"/>
</dbReference>
<dbReference type="Pfam" id="PF11578">
    <property type="entry name" value="DUF3237"/>
    <property type="match status" value="1"/>
</dbReference>
<proteinExistence type="predicted"/>
<gene>
    <name evidence="1" type="ORF">C8D93_10694</name>
</gene>
<name>A0A318ECB2_9GAMM</name>
<protein>
    <submittedName>
        <fullName evidence="1">Uncharacterized protein DUF3237</fullName>
    </submittedName>
</protein>
<keyword evidence="2" id="KW-1185">Reference proteome</keyword>
<sequence>MHALKTEHLFSYEATLAPPEVIGPVVEGIRVNFWVTGGVVKGPRITGKLRPEGADFFTLRPDGVGLLNVKAVIETDDGALIDLAYEGIADLGPDAHARFLAGDPPTRLELRTTPRLRSTHPAYADLARRLHVGVGVGQLDTLSVSYDIYTVG</sequence>
<organism evidence="1 2">
    <name type="scientific">Sinimarinibacterium flocculans</name>
    <dbReference type="NCBI Taxonomy" id="985250"/>
    <lineage>
        <taxon>Bacteria</taxon>
        <taxon>Pseudomonadati</taxon>
        <taxon>Pseudomonadota</taxon>
        <taxon>Gammaproteobacteria</taxon>
        <taxon>Nevskiales</taxon>
        <taxon>Nevskiaceae</taxon>
        <taxon>Sinimarinibacterium</taxon>
    </lineage>
</organism>
<dbReference type="OrthoDB" id="5294829at2"/>
<dbReference type="PANTHER" id="PTHR37315:SF1">
    <property type="entry name" value="UPF0311 PROTEIN BLR7842"/>
    <property type="match status" value="1"/>
</dbReference>
<dbReference type="AlphaFoldDB" id="A0A318ECB2"/>
<accession>A0A318ECB2</accession>
<evidence type="ECO:0000313" key="2">
    <source>
        <dbReference type="Proteomes" id="UP000248330"/>
    </source>
</evidence>
<dbReference type="EMBL" id="QICN01000006">
    <property type="protein sequence ID" value="PXV67117.1"/>
    <property type="molecule type" value="Genomic_DNA"/>
</dbReference>
<dbReference type="RefSeq" id="WP_110265436.1">
    <property type="nucleotide sequence ID" value="NZ_CAKZQT010000001.1"/>
</dbReference>
<dbReference type="InterPro" id="IPR020915">
    <property type="entry name" value="UPF0311"/>
</dbReference>
<reference evidence="1 2" key="1">
    <citation type="submission" date="2018-04" db="EMBL/GenBank/DDBJ databases">
        <title>Genomic Encyclopedia of Type Strains, Phase IV (KMG-IV): sequencing the most valuable type-strain genomes for metagenomic binning, comparative biology and taxonomic classification.</title>
        <authorList>
            <person name="Goeker M."/>
        </authorList>
    </citation>
    <scope>NUCLEOTIDE SEQUENCE [LARGE SCALE GENOMIC DNA]</scope>
    <source>
        <strain evidence="1 2">DSM 104150</strain>
    </source>
</reference>
<dbReference type="Gene3D" id="2.40.160.20">
    <property type="match status" value="1"/>
</dbReference>
<evidence type="ECO:0000313" key="1">
    <source>
        <dbReference type="EMBL" id="PXV67117.1"/>
    </source>
</evidence>
<comment type="caution">
    <text evidence="1">The sequence shown here is derived from an EMBL/GenBank/DDBJ whole genome shotgun (WGS) entry which is preliminary data.</text>
</comment>
<dbReference type="Proteomes" id="UP000248330">
    <property type="component" value="Unassembled WGS sequence"/>
</dbReference>